<name>A0A1H9W9S4_9BACI</name>
<comment type="caution">
    <text evidence="1">The sequence shown here is derived from an EMBL/GenBank/DDBJ whole genome shotgun (WGS) entry which is preliminary data.</text>
</comment>
<sequence length="141" mass="16126">MGEMLLFRCSECEFQDTVFVGIGMLYRPENLLNDQEGGAMKDVIPSKSLREKVKKLVSEGYELESGYEEAVYTCEHCYRMTTRFRFALKHPNGAVFVPSYSCVVCQHQMKEADLDNFAPAACPSCKQRTFTYDPSTYGLWD</sequence>
<reference evidence="2" key="1">
    <citation type="submission" date="2016-10" db="EMBL/GenBank/DDBJ databases">
        <authorList>
            <person name="de Groot N.N."/>
        </authorList>
    </citation>
    <scope>NUCLEOTIDE SEQUENCE [LARGE SCALE GENOMIC DNA]</scope>
    <source>
        <strain evidence="2">10nlg</strain>
    </source>
</reference>
<gene>
    <name evidence="1" type="ORF">SAMN05444126_1303</name>
</gene>
<dbReference type="Proteomes" id="UP000199318">
    <property type="component" value="Unassembled WGS sequence"/>
</dbReference>
<dbReference type="EMBL" id="FOGV01000030">
    <property type="protein sequence ID" value="SES30427.1"/>
    <property type="molecule type" value="Genomic_DNA"/>
</dbReference>
<dbReference type="RefSeq" id="WP_093074511.1">
    <property type="nucleotide sequence ID" value="NZ_FOGV01000030.1"/>
</dbReference>
<protein>
    <submittedName>
        <fullName evidence="1">Uncharacterized protein</fullName>
    </submittedName>
</protein>
<proteinExistence type="predicted"/>
<accession>A0A1H9W9S4</accession>
<organism evidence="1 2">
    <name type="scientific">Salisediminibacterium halotolerans</name>
    <dbReference type="NCBI Taxonomy" id="517425"/>
    <lineage>
        <taxon>Bacteria</taxon>
        <taxon>Bacillati</taxon>
        <taxon>Bacillota</taxon>
        <taxon>Bacilli</taxon>
        <taxon>Bacillales</taxon>
        <taxon>Bacillaceae</taxon>
        <taxon>Salisediminibacterium</taxon>
    </lineage>
</organism>
<keyword evidence="2" id="KW-1185">Reference proteome</keyword>
<evidence type="ECO:0000313" key="2">
    <source>
        <dbReference type="Proteomes" id="UP000199318"/>
    </source>
</evidence>
<dbReference type="AlphaFoldDB" id="A0A1H9W9S4"/>
<evidence type="ECO:0000313" key="1">
    <source>
        <dbReference type="EMBL" id="SES30427.1"/>
    </source>
</evidence>
<dbReference type="STRING" id="1464123.SAMN05444126_1303"/>
<dbReference type="OrthoDB" id="2083025at2"/>